<evidence type="ECO:0000256" key="1">
    <source>
        <dbReference type="SAM" id="Phobius"/>
    </source>
</evidence>
<evidence type="ECO:0000313" key="2">
    <source>
        <dbReference type="EMBL" id="KAF8820704.1"/>
    </source>
</evidence>
<evidence type="ECO:0000313" key="3">
    <source>
        <dbReference type="Proteomes" id="UP000823046"/>
    </source>
</evidence>
<accession>A0ABQ7J9N7</accession>
<keyword evidence="1" id="KW-0812">Transmembrane</keyword>
<dbReference type="EMBL" id="JADAQX010000321">
    <property type="protein sequence ID" value="KAF8820704.1"/>
    <property type="molecule type" value="Genomic_DNA"/>
</dbReference>
<feature type="transmembrane region" description="Helical" evidence="1">
    <location>
        <begin position="457"/>
        <end position="481"/>
    </location>
</feature>
<organism evidence="2 3">
    <name type="scientific">Cardiosporidium cionae</name>
    <dbReference type="NCBI Taxonomy" id="476202"/>
    <lineage>
        <taxon>Eukaryota</taxon>
        <taxon>Sar</taxon>
        <taxon>Alveolata</taxon>
        <taxon>Apicomplexa</taxon>
        <taxon>Aconoidasida</taxon>
        <taxon>Nephromycida</taxon>
        <taxon>Cardiosporidium</taxon>
    </lineage>
</organism>
<reference evidence="2 3" key="1">
    <citation type="journal article" date="2020" name="bioRxiv">
        <title>Metabolic contributions of an alphaproteobacterial endosymbiont in the apicomplexan Cardiosporidium cionae.</title>
        <authorList>
            <person name="Hunter E.S."/>
            <person name="Paight C.J."/>
            <person name="Lane C.E."/>
        </authorList>
    </citation>
    <scope>NUCLEOTIDE SEQUENCE [LARGE SCALE GENOMIC DNA]</scope>
    <source>
        <strain evidence="2">ESH_2018</strain>
    </source>
</reference>
<dbReference type="Proteomes" id="UP000823046">
    <property type="component" value="Unassembled WGS sequence"/>
</dbReference>
<sequence length="623" mass="71516">KSVCDEIYENERRTVLGIYDEQNLLLMERTHWSLLDGLPKNHLWTFVRRRRWYRCDFTPPATSFRPSSLLFPATVEISASTGNRTTLGRQPEAGREEEAVSLPLDDLTKGRLRSLRISQIASQFFSRRKKLPERKEASPDAMEGFLLGGREEEAPFSSPCRIDAFTASSFGVGGNPHDREMHTLVGTLSSIECLSSSLSLSTSSSSAETFLPGTWVASPLRSSLSEKFPSDILPSKNSLPSKGEWDTLMPYATPPPPLPSLTTFCAEKEGGSQHEDPPSFLLPPTVCTGGEQRGGALLPKIQSSGETTTIPTPPSILIQKSTVSTNLLKNENRGYGWVDLLCFLHNFFRFSRRLSKQTYLLPLREFNTAWKDRRCFMIGDLDSAITRKVLEGEESKEDGKETLQKSLLRRDSGISHRLFRLFKETRASAVKVTSFVWEWNTWLERFINLFSWKDFDITMLVFSLLFILFFISIFIHPKWFLLAKWMTLFRRGYHRNLWRSLAWNCTHRHIEEILQMFSLSFPSSLWMAKDVERMRLAIKQRCGVLLSSKVLHTYIGLDEALDEEDVTMAVLLSCKDLRQFPQFQKTSWLLNLINHSTIDAKNDQIEAFEKEEFIEEEDMRMEL</sequence>
<feature type="non-terminal residue" evidence="2">
    <location>
        <position position="1"/>
    </location>
</feature>
<keyword evidence="1" id="KW-1133">Transmembrane helix</keyword>
<comment type="caution">
    <text evidence="2">The sequence shown here is derived from an EMBL/GenBank/DDBJ whole genome shotgun (WGS) entry which is preliminary data.</text>
</comment>
<gene>
    <name evidence="2" type="ORF">IE077_002907</name>
</gene>
<keyword evidence="3" id="KW-1185">Reference proteome</keyword>
<proteinExistence type="predicted"/>
<keyword evidence="1" id="KW-0472">Membrane</keyword>
<protein>
    <submittedName>
        <fullName evidence="2">Uncharacterized protein</fullName>
    </submittedName>
</protein>
<name>A0ABQ7J9N7_9APIC</name>